<feature type="domain" description="WYL" evidence="2">
    <location>
        <begin position="2"/>
        <end position="27"/>
    </location>
</feature>
<feature type="region of interest" description="Disordered" evidence="1">
    <location>
        <begin position="25"/>
        <end position="91"/>
    </location>
</feature>
<dbReference type="Proteomes" id="UP000323565">
    <property type="component" value="Plasmid unnamed"/>
</dbReference>
<geneLocation type="plasmid" evidence="3 4">
    <name>unnamed</name>
</geneLocation>
<reference evidence="3 4" key="1">
    <citation type="submission" date="2019-08" db="EMBL/GenBank/DDBJ databases">
        <title>Dermacoccus abyssi strain HZAU 226, whole genome Nanopore sequencing project.</title>
        <authorList>
            <person name="Guo A."/>
            <person name="Zhang X."/>
            <person name="Ruan Y."/>
            <person name="Liu W."/>
            <person name="Chen Q."/>
            <person name="Gu L."/>
        </authorList>
    </citation>
    <scope>NUCLEOTIDE SEQUENCE [LARGE SCALE GENOMIC DNA]</scope>
    <source>
        <strain evidence="3 4">HZAU 226</strain>
        <plasmid evidence="3 4">unnamed</plasmid>
    </source>
</reference>
<protein>
    <submittedName>
        <fullName evidence="3">WYL domain-containing protein</fullName>
    </submittedName>
</protein>
<keyword evidence="3" id="KW-0614">Plasmid</keyword>
<evidence type="ECO:0000259" key="2">
    <source>
        <dbReference type="Pfam" id="PF13280"/>
    </source>
</evidence>
<dbReference type="EMBL" id="CP043032">
    <property type="protein sequence ID" value="QEH94765.1"/>
    <property type="molecule type" value="Genomic_DNA"/>
</dbReference>
<gene>
    <name evidence="3" type="ORF">FV141_14155</name>
</gene>
<evidence type="ECO:0000256" key="1">
    <source>
        <dbReference type="SAM" id="MobiDB-lite"/>
    </source>
</evidence>
<proteinExistence type="predicted"/>
<dbReference type="Pfam" id="PF13280">
    <property type="entry name" value="WYL"/>
    <property type="match status" value="1"/>
</dbReference>
<evidence type="ECO:0000313" key="4">
    <source>
        <dbReference type="Proteomes" id="UP000323565"/>
    </source>
</evidence>
<name>A0ABX5ZFX2_9MICO</name>
<feature type="compositionally biased region" description="Basic residues" evidence="1">
    <location>
        <begin position="57"/>
        <end position="91"/>
    </location>
</feature>
<sequence length="91" mass="10779">MWAGRWYLVARDRNHATWGTYRVDRIRPKNPAGRPFTPRPSRPRGPEPACRPEPRPGRHPRPVAVRRHRDARAARGRRRPLGPRRVRCRTH</sequence>
<accession>A0ABX5ZFX2</accession>
<evidence type="ECO:0000313" key="3">
    <source>
        <dbReference type="EMBL" id="QEH94765.1"/>
    </source>
</evidence>
<organism evidence="3 4">
    <name type="scientific">Dermacoccus abyssi</name>
    <dbReference type="NCBI Taxonomy" id="322596"/>
    <lineage>
        <taxon>Bacteria</taxon>
        <taxon>Bacillati</taxon>
        <taxon>Actinomycetota</taxon>
        <taxon>Actinomycetes</taxon>
        <taxon>Micrococcales</taxon>
        <taxon>Dermacoccaceae</taxon>
        <taxon>Dermacoccus</taxon>
    </lineage>
</organism>
<keyword evidence="4" id="KW-1185">Reference proteome</keyword>
<dbReference type="InterPro" id="IPR026881">
    <property type="entry name" value="WYL_dom"/>
</dbReference>